<dbReference type="InterPro" id="IPR050613">
    <property type="entry name" value="Sec_Metabolite_Reg"/>
</dbReference>
<comment type="caution">
    <text evidence="7">The sequence shown here is derived from an EMBL/GenBank/DDBJ whole genome shotgun (WGS) entry which is preliminary data.</text>
</comment>
<dbReference type="EMBL" id="JBANRG010000014">
    <property type="protein sequence ID" value="KAK7460825.1"/>
    <property type="molecule type" value="Genomic_DNA"/>
</dbReference>
<evidence type="ECO:0000256" key="4">
    <source>
        <dbReference type="SAM" id="MobiDB-lite"/>
    </source>
</evidence>
<evidence type="ECO:0000313" key="7">
    <source>
        <dbReference type="EMBL" id="KAK7460825.1"/>
    </source>
</evidence>
<feature type="domain" description="4Fe-4S ferredoxin-type" evidence="6">
    <location>
        <begin position="34"/>
        <end position="66"/>
    </location>
</feature>
<feature type="region of interest" description="Disordered" evidence="4">
    <location>
        <begin position="734"/>
        <end position="769"/>
    </location>
</feature>
<feature type="region of interest" description="Disordered" evidence="4">
    <location>
        <begin position="887"/>
        <end position="923"/>
    </location>
</feature>
<evidence type="ECO:0000256" key="1">
    <source>
        <dbReference type="ARBA" id="ARBA00004123"/>
    </source>
</evidence>
<proteinExistence type="predicted"/>
<dbReference type="SMART" id="SM00906">
    <property type="entry name" value="Fungal_trans"/>
    <property type="match status" value="1"/>
</dbReference>
<protein>
    <recommendedName>
        <fullName evidence="9">Zn(2)-C6 fungal-type domain-containing protein</fullName>
    </recommendedName>
</protein>
<feature type="compositionally biased region" description="Low complexity" evidence="4">
    <location>
        <begin position="734"/>
        <end position="765"/>
    </location>
</feature>
<keyword evidence="2" id="KW-0479">Metal-binding</keyword>
<feature type="region of interest" description="Disordered" evidence="4">
    <location>
        <begin position="937"/>
        <end position="1036"/>
    </location>
</feature>
<dbReference type="InterPro" id="IPR017896">
    <property type="entry name" value="4Fe4S_Fe-S-bd"/>
</dbReference>
<keyword evidence="3" id="KW-0539">Nucleus</keyword>
<dbReference type="Pfam" id="PF04082">
    <property type="entry name" value="Fungal_trans"/>
    <property type="match status" value="1"/>
</dbReference>
<keyword evidence="8" id="KW-1185">Reference proteome</keyword>
<feature type="domain" description="Zn(2)-C6 fungal-type" evidence="5">
    <location>
        <begin position="27"/>
        <end position="56"/>
    </location>
</feature>
<name>A0ABR1JK41_9AGAR</name>
<dbReference type="PROSITE" id="PS51379">
    <property type="entry name" value="4FE4S_FER_2"/>
    <property type="match status" value="1"/>
</dbReference>
<evidence type="ECO:0000256" key="2">
    <source>
        <dbReference type="ARBA" id="ARBA00022723"/>
    </source>
</evidence>
<feature type="compositionally biased region" description="Low complexity" evidence="4">
    <location>
        <begin position="822"/>
        <end position="835"/>
    </location>
</feature>
<gene>
    <name evidence="7" type="ORF">VKT23_008754</name>
</gene>
<reference evidence="7 8" key="1">
    <citation type="submission" date="2024-01" db="EMBL/GenBank/DDBJ databases">
        <title>A draft genome for the cacao thread blight pathogen Marasmiellus scandens.</title>
        <authorList>
            <person name="Baruah I.K."/>
            <person name="Leung J."/>
            <person name="Bukari Y."/>
            <person name="Amoako-Attah I."/>
            <person name="Meinhardt L.W."/>
            <person name="Bailey B.A."/>
            <person name="Cohen S.P."/>
        </authorList>
    </citation>
    <scope>NUCLEOTIDE SEQUENCE [LARGE SCALE GENOMIC DNA]</scope>
    <source>
        <strain evidence="7 8">GH-19</strain>
    </source>
</reference>
<dbReference type="SUPFAM" id="SSF57701">
    <property type="entry name" value="Zn2/Cys6 DNA-binding domain"/>
    <property type="match status" value="1"/>
</dbReference>
<dbReference type="InterPro" id="IPR007219">
    <property type="entry name" value="XnlR_reg_dom"/>
</dbReference>
<feature type="region of interest" description="Disordered" evidence="4">
    <location>
        <begin position="804"/>
        <end position="859"/>
    </location>
</feature>
<dbReference type="PANTHER" id="PTHR31001">
    <property type="entry name" value="UNCHARACTERIZED TRANSCRIPTIONAL REGULATORY PROTEIN"/>
    <property type="match status" value="1"/>
</dbReference>
<feature type="compositionally biased region" description="Polar residues" evidence="4">
    <location>
        <begin position="304"/>
        <end position="315"/>
    </location>
</feature>
<evidence type="ECO:0000313" key="8">
    <source>
        <dbReference type="Proteomes" id="UP001498398"/>
    </source>
</evidence>
<dbReference type="Proteomes" id="UP001498398">
    <property type="component" value="Unassembled WGS sequence"/>
</dbReference>
<sequence length="1098" mass="122905">MPQATRKDPALQRAQDKESKRARGALSCAECRRLKLRCDKTVPCSSCKRRGCSAICPNGSLITGQGTRFVLADTEKLHEKIGQMSDRIRQLEDALMISHAASGTNEPHPLLERDLLRIKSIIELHSAITSEEKPLQQQQQEEQEETTYIDAFGTLAIRDDGAATFYGRSAGSESLLIGEATTESTNGHISPRSAASPSMTLGARIPSSNSLHSPGWSQNGNQYATLPPELLTISQSFPLPIGQANIDLDYLIEKYLPSQEEAWRLSNLYLEQAPWFFGAVTKRQLHEEILPLWYKDSPRLSTLGSGSPVQMQQDHAMSPPNGMSPGPDVAQKTGGAHDLALLFIIFTFGALTDMNLPAAPDNAQANHFYDLTKIALNLEGILDRPPSVSTVQVLALMGIYEGLRSGENSIESTWALMGMSTKLAQSLGLHRDCARWKLSPSEVQKRRALFWELFITDCWQSLATGRLATFSLPFVDCELPQDPDETLAADGTKMPSFPYWKARFGAECVAPVVQGTLTSRAPRYSIILELDRKVRDMELPKYCHEPPPENAGLNQTMSHNMPFNYRELTLLYIHRCFFTHAIQSNPSDPIKSQYAPSFLAGYRSACDLLGLVRKQFIAFPQQIARFWVLWTHAFSSAVMISSIVTHASRSKVAPAALLELKAAYDLFEKASAYGGRAVKFLPIIRRLLNKAQRVFFDTSNGNPPLGPNDIFRPSNADEEDEMSIFGGKTHVVTTKVTKPATARSPGGSAGSARSSQSPSGSPQQAFTTTNPVFAGVHPSLISEYNGFDGHISAQISNAYHSDSASFSQTLMSPPPQHNPNPLQRQQQEAEQQRLQQEMEQRRQQELLQQQMRQQEEEEKRHILAQEYESQQRLHQQHHQSMAYEPRYNTSDHIPTHGVPAPVPVQQHSKHTLSHSRSRSNVHRMDYQEYSPEARYQYEPQHHPHPQPSSQSIPHPPPHHLHSHSQHLQSQSHPQHEMYPIPPEYMQHQTAPLSPDVLSPTSPTHPHHPFSPEAALEPHSNSHPTYWSHHAPPPPSNGVVYQEQQHHNMHPMAVPHQTVQQHYTPEAAMRGIAAEDPRLQETWQSYMSKMGSSRHFLED</sequence>
<dbReference type="InterPro" id="IPR036864">
    <property type="entry name" value="Zn2-C6_fun-type_DNA-bd_sf"/>
</dbReference>
<comment type="subcellular location">
    <subcellularLocation>
        <location evidence="1">Nucleus</location>
    </subcellularLocation>
</comment>
<accession>A0ABR1JK41</accession>
<dbReference type="SMART" id="SM00066">
    <property type="entry name" value="GAL4"/>
    <property type="match status" value="1"/>
</dbReference>
<evidence type="ECO:0000259" key="6">
    <source>
        <dbReference type="PROSITE" id="PS51379"/>
    </source>
</evidence>
<evidence type="ECO:0000256" key="3">
    <source>
        <dbReference type="ARBA" id="ARBA00023242"/>
    </source>
</evidence>
<dbReference type="PROSITE" id="PS50048">
    <property type="entry name" value="ZN2_CY6_FUNGAL_2"/>
    <property type="match status" value="1"/>
</dbReference>
<dbReference type="Gene3D" id="4.10.240.10">
    <property type="entry name" value="Zn(2)-C6 fungal-type DNA-binding domain"/>
    <property type="match status" value="1"/>
</dbReference>
<dbReference type="InterPro" id="IPR001138">
    <property type="entry name" value="Zn2Cys6_DnaBD"/>
</dbReference>
<evidence type="ECO:0000259" key="5">
    <source>
        <dbReference type="PROSITE" id="PS50048"/>
    </source>
</evidence>
<feature type="compositionally biased region" description="Basic residues" evidence="4">
    <location>
        <begin position="907"/>
        <end position="921"/>
    </location>
</feature>
<dbReference type="PANTHER" id="PTHR31001:SF56">
    <property type="entry name" value="ZN(2)-C6 FUNGAL-TYPE DOMAIN-CONTAINING PROTEIN"/>
    <property type="match status" value="1"/>
</dbReference>
<organism evidence="7 8">
    <name type="scientific">Marasmiellus scandens</name>
    <dbReference type="NCBI Taxonomy" id="2682957"/>
    <lineage>
        <taxon>Eukaryota</taxon>
        <taxon>Fungi</taxon>
        <taxon>Dikarya</taxon>
        <taxon>Basidiomycota</taxon>
        <taxon>Agaricomycotina</taxon>
        <taxon>Agaricomycetes</taxon>
        <taxon>Agaricomycetidae</taxon>
        <taxon>Agaricales</taxon>
        <taxon>Marasmiineae</taxon>
        <taxon>Omphalotaceae</taxon>
        <taxon>Marasmiellus</taxon>
    </lineage>
</organism>
<dbReference type="CDD" id="cd00067">
    <property type="entry name" value="GAL4"/>
    <property type="match status" value="1"/>
</dbReference>
<dbReference type="CDD" id="cd12148">
    <property type="entry name" value="fungal_TF_MHR"/>
    <property type="match status" value="1"/>
</dbReference>
<feature type="region of interest" description="Disordered" evidence="4">
    <location>
        <begin position="304"/>
        <end position="330"/>
    </location>
</feature>
<dbReference type="PROSITE" id="PS00463">
    <property type="entry name" value="ZN2_CY6_FUNGAL_1"/>
    <property type="match status" value="1"/>
</dbReference>
<evidence type="ECO:0008006" key="9">
    <source>
        <dbReference type="Google" id="ProtNLM"/>
    </source>
</evidence>